<accession>A0A1I4STJ5</accession>
<proteinExistence type="predicted"/>
<protein>
    <submittedName>
        <fullName evidence="1">Uncharacterized protein</fullName>
    </submittedName>
</protein>
<dbReference type="RefSeq" id="WP_093394161.1">
    <property type="nucleotide sequence ID" value="NZ_FOUU01000002.1"/>
</dbReference>
<sequence length="136" mass="15910">MKRQWDLSWSEDGVVILLKPGQQNKVQLTSVIKTPEDFRAEIDRLTEEVRELLERGLEQFRARQASQSQRVLSPEEIWISIRTMTDEEMINYFNKLEESVRRSVADYVFSHVSTFSGKGLLFAQLYDHNSAMLLND</sequence>
<organism evidence="1 2">
    <name type="scientific">Thermodesulforhabdus norvegica</name>
    <dbReference type="NCBI Taxonomy" id="39841"/>
    <lineage>
        <taxon>Bacteria</taxon>
        <taxon>Pseudomonadati</taxon>
        <taxon>Thermodesulfobacteriota</taxon>
        <taxon>Syntrophobacteria</taxon>
        <taxon>Syntrophobacterales</taxon>
        <taxon>Thermodesulforhabdaceae</taxon>
        <taxon>Thermodesulforhabdus</taxon>
    </lineage>
</organism>
<reference evidence="1 2" key="1">
    <citation type="submission" date="2016-10" db="EMBL/GenBank/DDBJ databases">
        <authorList>
            <person name="de Groot N.N."/>
        </authorList>
    </citation>
    <scope>NUCLEOTIDE SEQUENCE [LARGE SCALE GENOMIC DNA]</scope>
    <source>
        <strain evidence="1 2">DSM 9990</strain>
    </source>
</reference>
<name>A0A1I4STJ5_9BACT</name>
<dbReference type="AlphaFoldDB" id="A0A1I4STJ5"/>
<gene>
    <name evidence="1" type="ORF">SAMN05660836_01160</name>
</gene>
<evidence type="ECO:0000313" key="1">
    <source>
        <dbReference type="EMBL" id="SFM67858.1"/>
    </source>
</evidence>
<dbReference type="Proteomes" id="UP000199611">
    <property type="component" value="Unassembled WGS sequence"/>
</dbReference>
<evidence type="ECO:0000313" key="2">
    <source>
        <dbReference type="Proteomes" id="UP000199611"/>
    </source>
</evidence>
<dbReference type="OrthoDB" id="5516605at2"/>
<dbReference type="EMBL" id="FOUU01000002">
    <property type="protein sequence ID" value="SFM67858.1"/>
    <property type="molecule type" value="Genomic_DNA"/>
</dbReference>
<keyword evidence="2" id="KW-1185">Reference proteome</keyword>